<dbReference type="AlphaFoldDB" id="A0AA90TAS9"/>
<dbReference type="Proteomes" id="UP001177258">
    <property type="component" value="Unassembled WGS sequence"/>
</dbReference>
<evidence type="ECO:0000313" key="5">
    <source>
        <dbReference type="Proteomes" id="UP001240777"/>
    </source>
</evidence>
<evidence type="ECO:0000313" key="2">
    <source>
        <dbReference type="EMBL" id="MDO7252309.1"/>
    </source>
</evidence>
<evidence type="ECO:0000313" key="3">
    <source>
        <dbReference type="EMBL" id="MDP2538176.1"/>
    </source>
</evidence>
<sequence>MKILKIASLFCLSAAILSASSLKDAIENATLDGWIRGKYFYSDGRDGSGQGYQMFFLPTVHSGEVDGYSLSVGVFAAYGPGVPDAVTSDNSIGGSRAPRIDQSSAPDVFNISNLYINKNFESTKTTIRLGQMNIVSALNAGTSYGDRGLGGMITNEDIPGIKLYISAYDSWMTDNIMLMMNQAFTYGIGNNIVIMGVESNKDLPVKGLGFKLYYSWAQQLYNLMMFGDIHYKYEFENGLSIGVLGQVAGTVMNDGARFHTKEGSNLERYFSDLNDPTLNYGGVAKTRGIYNLQANLKFAGYTTKLGYIGSFGQGYGTMLDSKGAFDVGGQLWNGIIAGGIMGFGWTGAGAVKNTNLKAVYFTHKYQLHNGLGFGLDLVWVGGNNRFPYMKKGSKRIGDNGRNRGPVIPARAGGKDSDYGKYVRGKGNLTADSEIVEISPQISYKFTKDLSGSVVYSQLVGDMLMARTVVTLKYNF</sequence>
<keyword evidence="5" id="KW-1185">Reference proteome</keyword>
<keyword evidence="1" id="KW-0732">Signal</keyword>
<dbReference type="RefSeq" id="WP_305516154.1">
    <property type="nucleotide sequence ID" value="NZ_JAUPEV010000001.1"/>
</dbReference>
<accession>A0AA90TAS9</accession>
<evidence type="ECO:0000313" key="4">
    <source>
        <dbReference type="Proteomes" id="UP001177258"/>
    </source>
</evidence>
<evidence type="ECO:0000256" key="1">
    <source>
        <dbReference type="SAM" id="SignalP"/>
    </source>
</evidence>
<dbReference type="Proteomes" id="UP001240777">
    <property type="component" value="Unassembled WGS sequence"/>
</dbReference>
<dbReference type="EMBL" id="JAUYZK010000001">
    <property type="protein sequence ID" value="MDP2538176.1"/>
    <property type="molecule type" value="Genomic_DNA"/>
</dbReference>
<comment type="caution">
    <text evidence="3">The sequence shown here is derived from an EMBL/GenBank/DDBJ whole genome shotgun (WGS) entry which is preliminary data.</text>
</comment>
<feature type="signal peptide" evidence="1">
    <location>
        <begin position="1"/>
        <end position="19"/>
    </location>
</feature>
<organism evidence="3 4">
    <name type="scientific">Helicobacter cappadocius</name>
    <dbReference type="NCBI Taxonomy" id="3063998"/>
    <lineage>
        <taxon>Bacteria</taxon>
        <taxon>Pseudomonadati</taxon>
        <taxon>Campylobacterota</taxon>
        <taxon>Epsilonproteobacteria</taxon>
        <taxon>Campylobacterales</taxon>
        <taxon>Helicobacteraceae</taxon>
        <taxon>Helicobacter</taxon>
    </lineage>
</organism>
<gene>
    <name evidence="2" type="ORF">Q5I04_00040</name>
    <name evidence="3" type="ORF">Q5I06_00040</name>
</gene>
<reference evidence="3 5" key="1">
    <citation type="submission" date="2023-07" db="EMBL/GenBank/DDBJ databases">
        <title>Unpublished Manusciprt.</title>
        <authorList>
            <person name="Aydin F."/>
            <person name="Tarhane S."/>
            <person name="Saticioglu I.B."/>
            <person name="Karakaya E."/>
            <person name="Abay S."/>
            <person name="Guran O."/>
            <person name="Bozkurt E."/>
            <person name="Uzum N."/>
            <person name="Olgun K."/>
            <person name="Jablonski D."/>
        </authorList>
    </citation>
    <scope>NUCLEOTIDE SEQUENCE</scope>
    <source>
        <strain evidence="5">faydin-H75</strain>
        <strain evidence="3">Faydin-H76</strain>
    </source>
</reference>
<feature type="chain" id="PRO_5041732129" description="Outer membrane protein" evidence="1">
    <location>
        <begin position="20"/>
        <end position="475"/>
    </location>
</feature>
<dbReference type="EMBL" id="JAUPEV010000001">
    <property type="protein sequence ID" value="MDO7252309.1"/>
    <property type="molecule type" value="Genomic_DNA"/>
</dbReference>
<protein>
    <recommendedName>
        <fullName evidence="6">Outer membrane protein</fullName>
    </recommendedName>
</protein>
<evidence type="ECO:0008006" key="6">
    <source>
        <dbReference type="Google" id="ProtNLM"/>
    </source>
</evidence>
<reference evidence="2 4" key="3">
    <citation type="journal article" date="2024" name="Syst. Appl. Microbiol.">
        <title>Helicobacter cappadocius sp. nov., from lizards: The first psychrotrophic Helicobacter species.</title>
        <authorList>
            <person name="Aydin F."/>
            <person name="Tarhane S."/>
            <person name="Karakaya E."/>
            <person name="Abay S."/>
            <person name="Kayman T."/>
            <person name="Guran O."/>
            <person name="Bozkurt E."/>
            <person name="Uzum N."/>
            <person name="Avci A."/>
            <person name="Olgun K."/>
            <person name="Jablonski D."/>
            <person name="Guran C."/>
            <person name="Burcin Saticioglu I."/>
        </authorList>
    </citation>
    <scope>NUCLEOTIDE SEQUENCE [LARGE SCALE GENOMIC DNA]</scope>
    <source>
        <strain evidence="2">Faydin-H75</strain>
        <strain evidence="4">faydin-H76</strain>
    </source>
</reference>
<name>A0AA90TAS9_9HELI</name>
<reference evidence="2" key="2">
    <citation type="submission" date="2023-07" db="EMBL/GenBank/DDBJ databases">
        <authorList>
            <person name="Aydin F."/>
            <person name="Tarhane S."/>
            <person name="Saticioglu I.B."/>
            <person name="Karakaya E."/>
            <person name="Abay S."/>
            <person name="Guran O."/>
            <person name="Bozkurt E."/>
            <person name="Uzum N."/>
            <person name="Olgun K."/>
            <person name="Jablonski D."/>
        </authorList>
    </citation>
    <scope>NUCLEOTIDE SEQUENCE</scope>
    <source>
        <strain evidence="2">Faydin-H75</strain>
    </source>
</reference>
<proteinExistence type="predicted"/>